<proteinExistence type="predicted"/>
<dbReference type="Proteomes" id="UP000516373">
    <property type="component" value="Chromosome"/>
</dbReference>
<sequence>MVGSEVWGSVLAGRRGAVFAGGRGAVVSAGMRGAVLADPQGAVPPGAGEVVRGAVLP</sequence>
<gene>
    <name evidence="1" type="ORF">GCM10017668_26960</name>
</gene>
<dbReference type="KEGG" id="stui:GCM10017668_26960"/>
<dbReference type="EMBL" id="AP023439">
    <property type="protein sequence ID" value="BCL20853.1"/>
    <property type="molecule type" value="Genomic_DNA"/>
</dbReference>
<accession>A0A7G1NCI5</accession>
<evidence type="ECO:0000313" key="1">
    <source>
        <dbReference type="EMBL" id="BCL20853.1"/>
    </source>
</evidence>
<evidence type="ECO:0000313" key="2">
    <source>
        <dbReference type="Proteomes" id="UP000516373"/>
    </source>
</evidence>
<dbReference type="AlphaFoldDB" id="A0A7G1NCI5"/>
<organism evidence="1 2">
    <name type="scientific">Streptomyces tuirus</name>
    <dbReference type="NCBI Taxonomy" id="68278"/>
    <lineage>
        <taxon>Bacteria</taxon>
        <taxon>Bacillati</taxon>
        <taxon>Actinomycetota</taxon>
        <taxon>Actinomycetes</taxon>
        <taxon>Kitasatosporales</taxon>
        <taxon>Streptomycetaceae</taxon>
        <taxon>Streptomyces</taxon>
    </lineage>
</organism>
<name>A0A7G1NCI5_9ACTN</name>
<reference evidence="1 2" key="1">
    <citation type="journal article" date="2014" name="Int. J. Syst. Evol. Microbiol.">
        <title>Complete genome sequence of Corynebacterium casei LMG S-19264T (=DSM 44701T), isolated from a smear-ripened cheese.</title>
        <authorList>
            <consortium name="US DOE Joint Genome Institute (JGI-PGF)"/>
            <person name="Walter F."/>
            <person name="Albersmeier A."/>
            <person name="Kalinowski J."/>
            <person name="Ruckert C."/>
        </authorList>
    </citation>
    <scope>NUCLEOTIDE SEQUENCE [LARGE SCALE GENOMIC DNA]</scope>
    <source>
        <strain evidence="1 2">JCM 4255</strain>
    </source>
</reference>
<protein>
    <submittedName>
        <fullName evidence="1">Uncharacterized protein</fullName>
    </submittedName>
</protein>